<evidence type="ECO:0000313" key="2">
    <source>
        <dbReference type="EMBL" id="KAJ1161333.1"/>
    </source>
</evidence>
<organism evidence="2 3">
    <name type="scientific">Pleurodeles waltl</name>
    <name type="common">Iberian ribbed newt</name>
    <dbReference type="NCBI Taxonomy" id="8319"/>
    <lineage>
        <taxon>Eukaryota</taxon>
        <taxon>Metazoa</taxon>
        <taxon>Chordata</taxon>
        <taxon>Craniata</taxon>
        <taxon>Vertebrata</taxon>
        <taxon>Euteleostomi</taxon>
        <taxon>Amphibia</taxon>
        <taxon>Batrachia</taxon>
        <taxon>Caudata</taxon>
        <taxon>Salamandroidea</taxon>
        <taxon>Salamandridae</taxon>
        <taxon>Pleurodelinae</taxon>
        <taxon>Pleurodeles</taxon>
    </lineage>
</organism>
<feature type="region of interest" description="Disordered" evidence="1">
    <location>
        <begin position="1"/>
        <end position="55"/>
    </location>
</feature>
<evidence type="ECO:0000313" key="3">
    <source>
        <dbReference type="Proteomes" id="UP001066276"/>
    </source>
</evidence>
<dbReference type="EMBL" id="JANPWB010000008">
    <property type="protein sequence ID" value="KAJ1161333.1"/>
    <property type="molecule type" value="Genomic_DNA"/>
</dbReference>
<comment type="caution">
    <text evidence="2">The sequence shown here is derived from an EMBL/GenBank/DDBJ whole genome shotgun (WGS) entry which is preliminary data.</text>
</comment>
<reference evidence="2" key="1">
    <citation type="journal article" date="2022" name="bioRxiv">
        <title>Sequencing and chromosome-scale assembly of the giantPleurodeles waltlgenome.</title>
        <authorList>
            <person name="Brown T."/>
            <person name="Elewa A."/>
            <person name="Iarovenko S."/>
            <person name="Subramanian E."/>
            <person name="Araus A.J."/>
            <person name="Petzold A."/>
            <person name="Susuki M."/>
            <person name="Suzuki K.-i.T."/>
            <person name="Hayashi T."/>
            <person name="Toyoda A."/>
            <person name="Oliveira C."/>
            <person name="Osipova E."/>
            <person name="Leigh N.D."/>
            <person name="Simon A."/>
            <person name="Yun M.H."/>
        </authorList>
    </citation>
    <scope>NUCLEOTIDE SEQUENCE</scope>
    <source>
        <strain evidence="2">20211129_DDA</strain>
        <tissue evidence="2">Liver</tissue>
    </source>
</reference>
<feature type="region of interest" description="Disordered" evidence="1">
    <location>
        <begin position="129"/>
        <end position="226"/>
    </location>
</feature>
<keyword evidence="3" id="KW-1185">Reference proteome</keyword>
<feature type="compositionally biased region" description="Basic and acidic residues" evidence="1">
    <location>
        <begin position="215"/>
        <end position="226"/>
    </location>
</feature>
<gene>
    <name evidence="2" type="ORF">NDU88_001820</name>
</gene>
<name>A0AAV7SB58_PLEWA</name>
<feature type="region of interest" description="Disordered" evidence="1">
    <location>
        <begin position="83"/>
        <end position="105"/>
    </location>
</feature>
<evidence type="ECO:0000256" key="1">
    <source>
        <dbReference type="SAM" id="MobiDB-lite"/>
    </source>
</evidence>
<feature type="compositionally biased region" description="Gly residues" evidence="1">
    <location>
        <begin position="201"/>
        <end position="212"/>
    </location>
</feature>
<protein>
    <submittedName>
        <fullName evidence="2">Uncharacterized protein</fullName>
    </submittedName>
</protein>
<proteinExistence type="predicted"/>
<accession>A0AAV7SB58</accession>
<dbReference type="AlphaFoldDB" id="A0AAV7SB58"/>
<sequence length="226" mass="22792">MLVKPSQGLQDSVPGTFPPAGPEEESQNGVSHPGVTEPELVGEASHQPIGLPAPSWCGTLEEGSAHPRAWWAWSGLMNSDMQRTASWRKGAPSPGPGEGLAGAPKSELAGEASLGPVDSEAWAPQGTAAWKKGVPAPGPSGGPARAPEPKLAGEASPGPVDSQAWAPQGTAGWRKESACPRACGSLAGAPEPKLTGEASPGPGGLPGLGSPGYGRLEERSACPRAW</sequence>
<dbReference type="Proteomes" id="UP001066276">
    <property type="component" value="Chromosome 4_2"/>
</dbReference>